<dbReference type="RefSeq" id="WP_349276475.1">
    <property type="nucleotide sequence ID" value="NZ_CBCSCU010000020.1"/>
</dbReference>
<dbReference type="EMBL" id="CP157675">
    <property type="protein sequence ID" value="XBP68480.1"/>
    <property type="molecule type" value="Genomic_DNA"/>
</dbReference>
<name>A0AAU7LLL4_9BURK</name>
<gene>
    <name evidence="1" type="ORF">ABLV49_11115</name>
</gene>
<dbReference type="AlphaFoldDB" id="A0AAU7LLL4"/>
<accession>A0AAU7LLL4</accession>
<reference evidence="1" key="1">
    <citation type="submission" date="2024-05" db="EMBL/GenBank/DDBJ databases">
        <authorList>
            <person name="Bunk B."/>
            <person name="Swiderski J."/>
            <person name="Sproer C."/>
            <person name="Thiel V."/>
        </authorList>
    </citation>
    <scope>NUCLEOTIDE SEQUENCE</scope>
    <source>
        <strain evidence="1">DSM 17735</strain>
    </source>
</reference>
<proteinExistence type="predicted"/>
<sequence length="54" mass="6344">MVNPCMQLSGIMRNPETKRQRYVTHDEYRAAYVVATRAERLLIQRLKVEKPAIV</sequence>
<protein>
    <submittedName>
        <fullName evidence="1">Uncharacterized protein</fullName>
    </submittedName>
</protein>
<evidence type="ECO:0000313" key="1">
    <source>
        <dbReference type="EMBL" id="XBP68480.1"/>
    </source>
</evidence>
<organism evidence="1">
    <name type="scientific">Polaromonas hydrogenivorans</name>
    <dbReference type="NCBI Taxonomy" id="335476"/>
    <lineage>
        <taxon>Bacteria</taxon>
        <taxon>Pseudomonadati</taxon>
        <taxon>Pseudomonadota</taxon>
        <taxon>Betaproteobacteria</taxon>
        <taxon>Burkholderiales</taxon>
        <taxon>Comamonadaceae</taxon>
        <taxon>Polaromonas</taxon>
    </lineage>
</organism>